<comment type="caution">
    <text evidence="4">The sequence shown here is derived from an EMBL/GenBank/DDBJ whole genome shotgun (WGS) entry which is preliminary data.</text>
</comment>
<feature type="repeat" description="ANK" evidence="3">
    <location>
        <begin position="167"/>
        <end position="199"/>
    </location>
</feature>
<dbReference type="PROSITE" id="PS50088">
    <property type="entry name" value="ANK_REPEAT"/>
    <property type="match status" value="5"/>
</dbReference>
<evidence type="ECO:0000313" key="4">
    <source>
        <dbReference type="EMBL" id="KAF5833461.1"/>
    </source>
</evidence>
<protein>
    <submittedName>
        <fullName evidence="4">Ankyrin repeat-containing domain protein</fullName>
    </submittedName>
</protein>
<dbReference type="Proteomes" id="UP000815325">
    <property type="component" value="Unassembled WGS sequence"/>
</dbReference>
<feature type="repeat" description="ANK" evidence="3">
    <location>
        <begin position="134"/>
        <end position="166"/>
    </location>
</feature>
<sequence length="275" mass="28940">MPKLPWTVSAAKLGGVEEVQDALSAGNDINEGNGSQEGTALIASAKGGHLACVRLLLERDADPDATDDEENTALHAAAEQGHLECVQVLLEKSDEDAENDSGNTPAWLALGYGHVQVAEALFDGGADLNIACEDGKSYLHQAAERNAVPAAKMLIERGAKVDALDAQRCTPLMAACMSGAWEVGHLLLEAKANVNAVGKDQWTPLHFCAQNKAAISGALDFAEKLVQAGADPKARTRDGLSASACIGLDSQAKRSKKVAQEDDEVRAMLEDLECE</sequence>
<dbReference type="PANTHER" id="PTHR24166">
    <property type="entry name" value="ROLLING PEBBLES, ISOFORM B"/>
    <property type="match status" value="1"/>
</dbReference>
<dbReference type="PROSITE" id="PS50297">
    <property type="entry name" value="ANK_REP_REGION"/>
    <property type="match status" value="3"/>
</dbReference>
<dbReference type="PRINTS" id="PR01415">
    <property type="entry name" value="ANKYRIN"/>
</dbReference>
<dbReference type="InterPro" id="IPR002110">
    <property type="entry name" value="Ankyrin_rpt"/>
</dbReference>
<dbReference type="Gene3D" id="1.25.40.20">
    <property type="entry name" value="Ankyrin repeat-containing domain"/>
    <property type="match status" value="2"/>
</dbReference>
<evidence type="ECO:0000256" key="1">
    <source>
        <dbReference type="ARBA" id="ARBA00022737"/>
    </source>
</evidence>
<evidence type="ECO:0000256" key="3">
    <source>
        <dbReference type="PROSITE-ProRule" id="PRU00023"/>
    </source>
</evidence>
<dbReference type="Pfam" id="PF12796">
    <property type="entry name" value="Ank_2"/>
    <property type="match status" value="3"/>
</dbReference>
<keyword evidence="5" id="KW-1185">Reference proteome</keyword>
<feature type="repeat" description="ANK" evidence="3">
    <location>
        <begin position="69"/>
        <end position="101"/>
    </location>
</feature>
<gene>
    <name evidence="4" type="ORF">DUNSADRAFT_10216</name>
</gene>
<proteinExistence type="predicted"/>
<feature type="repeat" description="ANK" evidence="3">
    <location>
        <begin position="36"/>
        <end position="68"/>
    </location>
</feature>
<keyword evidence="1" id="KW-0677">Repeat</keyword>
<dbReference type="EMBL" id="MU069809">
    <property type="protein sequence ID" value="KAF5833461.1"/>
    <property type="molecule type" value="Genomic_DNA"/>
</dbReference>
<evidence type="ECO:0000313" key="5">
    <source>
        <dbReference type="Proteomes" id="UP000815325"/>
    </source>
</evidence>
<dbReference type="InterPro" id="IPR050889">
    <property type="entry name" value="Dendritic_Spine_Reg/Scaffold"/>
</dbReference>
<dbReference type="PANTHER" id="PTHR24166:SF48">
    <property type="entry name" value="PROTEIN VAPYRIN"/>
    <property type="match status" value="1"/>
</dbReference>
<dbReference type="SUPFAM" id="SSF48403">
    <property type="entry name" value="Ankyrin repeat"/>
    <property type="match status" value="1"/>
</dbReference>
<reference evidence="4" key="1">
    <citation type="submission" date="2017-08" db="EMBL/GenBank/DDBJ databases">
        <authorList>
            <person name="Polle J.E."/>
            <person name="Barry K."/>
            <person name="Cushman J."/>
            <person name="Schmutz J."/>
            <person name="Tran D."/>
            <person name="Hathwaick L.T."/>
            <person name="Yim W.C."/>
            <person name="Jenkins J."/>
            <person name="Mckie-Krisberg Z.M."/>
            <person name="Prochnik S."/>
            <person name="Lindquist E."/>
            <person name="Dockter R.B."/>
            <person name="Adam C."/>
            <person name="Molina H."/>
            <person name="Bunkerborg J."/>
            <person name="Jin E."/>
            <person name="Buchheim M."/>
            <person name="Magnuson J."/>
        </authorList>
    </citation>
    <scope>NUCLEOTIDE SEQUENCE</scope>
    <source>
        <strain evidence="4">CCAP 19/18</strain>
    </source>
</reference>
<evidence type="ECO:0000256" key="2">
    <source>
        <dbReference type="ARBA" id="ARBA00023043"/>
    </source>
</evidence>
<feature type="repeat" description="ANK" evidence="3">
    <location>
        <begin position="101"/>
        <end position="133"/>
    </location>
</feature>
<dbReference type="InterPro" id="IPR036770">
    <property type="entry name" value="Ankyrin_rpt-contain_sf"/>
</dbReference>
<name>A0ABQ7GFT6_DUNSA</name>
<organism evidence="4 5">
    <name type="scientific">Dunaliella salina</name>
    <name type="common">Green alga</name>
    <name type="synonym">Protococcus salinus</name>
    <dbReference type="NCBI Taxonomy" id="3046"/>
    <lineage>
        <taxon>Eukaryota</taxon>
        <taxon>Viridiplantae</taxon>
        <taxon>Chlorophyta</taxon>
        <taxon>core chlorophytes</taxon>
        <taxon>Chlorophyceae</taxon>
        <taxon>CS clade</taxon>
        <taxon>Chlamydomonadales</taxon>
        <taxon>Dunaliellaceae</taxon>
        <taxon>Dunaliella</taxon>
    </lineage>
</organism>
<accession>A0ABQ7GFT6</accession>
<dbReference type="SMART" id="SM00248">
    <property type="entry name" value="ANK"/>
    <property type="match status" value="6"/>
</dbReference>
<keyword evidence="2 3" id="KW-0040">ANK repeat</keyword>